<dbReference type="Gene3D" id="1.25.10.10">
    <property type="entry name" value="Leucine-rich Repeat Variant"/>
    <property type="match status" value="1"/>
</dbReference>
<organism evidence="2 3">
    <name type="scientific">Sorangium cellulosum</name>
    <name type="common">Polyangium cellulosum</name>
    <dbReference type="NCBI Taxonomy" id="56"/>
    <lineage>
        <taxon>Bacteria</taxon>
        <taxon>Pseudomonadati</taxon>
        <taxon>Myxococcota</taxon>
        <taxon>Polyangia</taxon>
        <taxon>Polyangiales</taxon>
        <taxon>Polyangiaceae</taxon>
        <taxon>Sorangium</taxon>
    </lineage>
</organism>
<sequence>MSFSHLPFVAPGAADGYPSATASTHAPAQEQLESGHAALRRAALALEHDVEPTIDLTGPARALERAFGALYDAFDGRAERLGAARAAMAEIDSAAAPIVEAAALDVSFAPVGTLLQHARGCLERAEVRLAVAPAALRDGAQPRPMLLASLDRPRLHAVARRSLSPVLKVPEPPPAELCAKPPPPIAPPRTFEELKAAVAALKKQAPAPGVLPGAGEPRPLPARGGGAGAAREPPPGFAKQIGAAIDDLAFLRGRARECLEEVALSGMQRAPLLGDPFRGALILERRMLAAIDVIAAIGEAAIEHVPRLVADAPVKDPSLAFASAMVLGCVAGRDALAAAELALLRSDRDRAFIEQVGAAWKLAPHDLLPLALRGLLRDPAPLIRAMAIDVLAYRGLATEDELVAAALDEPPVAARALHHLGCAPSARLPELIQRALASPDAELREAAWTAMALSDHPHASLVLRAALDDAESGDAAALLLAVAGDEGDARHLAARAFEAPRRGLIFAVGFAGAASSVPLLVDLIERGGDEAVQRAAAYALERITGAGLWEEVAVEDDEIFVADPPEPDVGEPRELKLAQLVSDARDLPAEPAPEVVEQPTVDAARWRAFWRERCQGWDLGGRYRRGRPYTPEVVLDELDAGPVTPAERRHLQRELIVRTGHVVRFDPHDLVVVQEEAIQAWRPIAARSSGAPGRWTRPRRRAG</sequence>
<dbReference type="AlphaFoldDB" id="A0A2L0ES94"/>
<dbReference type="InterPro" id="IPR016024">
    <property type="entry name" value="ARM-type_fold"/>
</dbReference>
<dbReference type="SUPFAM" id="SSF48371">
    <property type="entry name" value="ARM repeat"/>
    <property type="match status" value="1"/>
</dbReference>
<reference evidence="2 3" key="1">
    <citation type="submission" date="2015-09" db="EMBL/GenBank/DDBJ databases">
        <title>Sorangium comparison.</title>
        <authorList>
            <person name="Zaburannyi N."/>
            <person name="Bunk B."/>
            <person name="Overmann J."/>
            <person name="Mueller R."/>
        </authorList>
    </citation>
    <scope>NUCLEOTIDE SEQUENCE [LARGE SCALE GENOMIC DNA]</scope>
    <source>
        <strain evidence="2 3">So ce26</strain>
    </source>
</reference>
<accession>A0A2L0ES94</accession>
<protein>
    <submittedName>
        <fullName evidence="2">Uncharacterized protein</fullName>
    </submittedName>
</protein>
<proteinExistence type="predicted"/>
<dbReference type="InterPro" id="IPR011989">
    <property type="entry name" value="ARM-like"/>
</dbReference>
<dbReference type="RefSeq" id="WP_159397010.1">
    <property type="nucleotide sequence ID" value="NZ_CP012673.1"/>
</dbReference>
<dbReference type="Proteomes" id="UP000238348">
    <property type="component" value="Chromosome"/>
</dbReference>
<dbReference type="OrthoDB" id="5514359at2"/>
<evidence type="ECO:0000313" key="3">
    <source>
        <dbReference type="Proteomes" id="UP000238348"/>
    </source>
</evidence>
<evidence type="ECO:0000256" key="1">
    <source>
        <dbReference type="SAM" id="MobiDB-lite"/>
    </source>
</evidence>
<feature type="region of interest" description="Disordered" evidence="1">
    <location>
        <begin position="207"/>
        <end position="233"/>
    </location>
</feature>
<gene>
    <name evidence="2" type="ORF">SOCE26_035980</name>
</gene>
<dbReference type="EMBL" id="CP012673">
    <property type="protein sequence ID" value="AUX42171.1"/>
    <property type="molecule type" value="Genomic_DNA"/>
</dbReference>
<name>A0A2L0ES94_SORCE</name>
<feature type="compositionally biased region" description="Low complexity" evidence="1">
    <location>
        <begin position="207"/>
        <end position="217"/>
    </location>
</feature>
<evidence type="ECO:0000313" key="2">
    <source>
        <dbReference type="EMBL" id="AUX42171.1"/>
    </source>
</evidence>